<evidence type="ECO:0000256" key="5">
    <source>
        <dbReference type="SAM" id="Phobius"/>
    </source>
</evidence>
<keyword evidence="8" id="KW-1185">Reference proteome</keyword>
<dbReference type="KEGG" id="aba:Acid345_3199"/>
<evidence type="ECO:0000256" key="3">
    <source>
        <dbReference type="ARBA" id="ARBA00022989"/>
    </source>
</evidence>
<feature type="transmembrane region" description="Helical" evidence="5">
    <location>
        <begin position="20"/>
        <end position="50"/>
    </location>
</feature>
<dbReference type="OrthoDB" id="121934at2"/>
<reference evidence="7 8" key="1">
    <citation type="journal article" date="2009" name="Appl. Environ. Microbiol.">
        <title>Three genomes from the phylum Acidobacteria provide insight into the lifestyles of these microorganisms in soils.</title>
        <authorList>
            <person name="Ward N.L."/>
            <person name="Challacombe J.F."/>
            <person name="Janssen P.H."/>
            <person name="Henrissat B."/>
            <person name="Coutinho P.M."/>
            <person name="Wu M."/>
            <person name="Xie G."/>
            <person name="Haft D.H."/>
            <person name="Sait M."/>
            <person name="Badger J."/>
            <person name="Barabote R.D."/>
            <person name="Bradley B."/>
            <person name="Brettin T.S."/>
            <person name="Brinkac L.M."/>
            <person name="Bruce D."/>
            <person name="Creasy T."/>
            <person name="Daugherty S.C."/>
            <person name="Davidsen T.M."/>
            <person name="DeBoy R.T."/>
            <person name="Detter J.C."/>
            <person name="Dodson R.J."/>
            <person name="Durkin A.S."/>
            <person name="Ganapathy A."/>
            <person name="Gwinn-Giglio M."/>
            <person name="Han C.S."/>
            <person name="Khouri H."/>
            <person name="Kiss H."/>
            <person name="Kothari S.P."/>
            <person name="Madupu R."/>
            <person name="Nelson K.E."/>
            <person name="Nelson W.C."/>
            <person name="Paulsen I."/>
            <person name="Penn K."/>
            <person name="Ren Q."/>
            <person name="Rosovitz M.J."/>
            <person name="Selengut J.D."/>
            <person name="Shrivastava S."/>
            <person name="Sullivan S.A."/>
            <person name="Tapia R."/>
            <person name="Thompson L.S."/>
            <person name="Watkins K.L."/>
            <person name="Yang Q."/>
            <person name="Yu C."/>
            <person name="Zafar N."/>
            <person name="Zhou L."/>
            <person name="Kuske C.R."/>
        </authorList>
    </citation>
    <scope>NUCLEOTIDE SEQUENCE [LARGE SCALE GENOMIC DNA]</scope>
    <source>
        <strain evidence="7 8">Ellin345</strain>
    </source>
</reference>
<dbReference type="STRING" id="204669.Acid345_3199"/>
<proteinExistence type="predicted"/>
<accession>Q1ILQ0</accession>
<comment type="subcellular location">
    <subcellularLocation>
        <location evidence="1">Membrane</location>
    </subcellularLocation>
</comment>
<dbReference type="RefSeq" id="WP_011523999.1">
    <property type="nucleotide sequence ID" value="NC_008009.1"/>
</dbReference>
<dbReference type="GO" id="GO:0016020">
    <property type="term" value="C:membrane"/>
    <property type="evidence" value="ECO:0007669"/>
    <property type="project" value="UniProtKB-SubCell"/>
</dbReference>
<evidence type="ECO:0000313" key="7">
    <source>
        <dbReference type="EMBL" id="ABF42200.1"/>
    </source>
</evidence>
<gene>
    <name evidence="7" type="ordered locus">Acid345_3199</name>
</gene>
<dbReference type="InterPro" id="IPR025423">
    <property type="entry name" value="TMEM205-like"/>
</dbReference>
<keyword evidence="3 5" id="KW-1133">Transmembrane helix</keyword>
<dbReference type="AlphaFoldDB" id="Q1ILQ0"/>
<dbReference type="Pfam" id="PF13664">
    <property type="entry name" value="DUF4149"/>
    <property type="match status" value="1"/>
</dbReference>
<dbReference type="HOGENOM" id="CLU_145369_0_0_0"/>
<dbReference type="Proteomes" id="UP000002432">
    <property type="component" value="Chromosome"/>
</dbReference>
<evidence type="ECO:0000256" key="4">
    <source>
        <dbReference type="ARBA" id="ARBA00023136"/>
    </source>
</evidence>
<dbReference type="eggNOG" id="ENOG5033759">
    <property type="taxonomic scope" value="Bacteria"/>
</dbReference>
<evidence type="ECO:0000259" key="6">
    <source>
        <dbReference type="Pfam" id="PF13664"/>
    </source>
</evidence>
<evidence type="ECO:0000256" key="2">
    <source>
        <dbReference type="ARBA" id="ARBA00022692"/>
    </source>
</evidence>
<evidence type="ECO:0000313" key="8">
    <source>
        <dbReference type="Proteomes" id="UP000002432"/>
    </source>
</evidence>
<dbReference type="EnsemblBacteria" id="ABF42200">
    <property type="protein sequence ID" value="ABF42200"/>
    <property type="gene ID" value="Acid345_3199"/>
</dbReference>
<protein>
    <recommendedName>
        <fullName evidence="6">TMEM205-like domain-containing protein</fullName>
    </recommendedName>
</protein>
<sequence length="172" mass="19125">MLTGSEADRIYTALVTFLKFLMLLALVAWIGGIVFFGAVVAPTVFMVLPTHDLAGKVVSRSLWILHYIGIVSGVIYLICSMVLSYRLRGTPEPFALRHLAIVLMLAVTIIGHEAVAKPMLRLRDDMGVIDTVPPNDPRRVEFNRMHVWSTRIEETVLVLGLGVLWGTARRLS</sequence>
<keyword evidence="4 5" id="KW-0472">Membrane</keyword>
<feature type="domain" description="TMEM205-like" evidence="6">
    <location>
        <begin position="24"/>
        <end position="125"/>
    </location>
</feature>
<evidence type="ECO:0000256" key="1">
    <source>
        <dbReference type="ARBA" id="ARBA00004370"/>
    </source>
</evidence>
<feature type="transmembrane region" description="Helical" evidence="5">
    <location>
        <begin position="62"/>
        <end position="83"/>
    </location>
</feature>
<keyword evidence="2 5" id="KW-0812">Transmembrane</keyword>
<organism evidence="7 8">
    <name type="scientific">Koribacter versatilis (strain Ellin345)</name>
    <dbReference type="NCBI Taxonomy" id="204669"/>
    <lineage>
        <taxon>Bacteria</taxon>
        <taxon>Pseudomonadati</taxon>
        <taxon>Acidobacteriota</taxon>
        <taxon>Terriglobia</taxon>
        <taxon>Terriglobales</taxon>
        <taxon>Candidatus Korobacteraceae</taxon>
        <taxon>Candidatus Korobacter</taxon>
    </lineage>
</organism>
<feature type="transmembrane region" description="Helical" evidence="5">
    <location>
        <begin position="95"/>
        <end position="116"/>
    </location>
</feature>
<name>Q1ILQ0_KORVE</name>
<dbReference type="EMBL" id="CP000360">
    <property type="protein sequence ID" value="ABF42200.1"/>
    <property type="molecule type" value="Genomic_DNA"/>
</dbReference>